<reference evidence="12 13" key="1">
    <citation type="journal article" date="2018" name="Nat. Genet.">
        <title>The Rosa genome provides new insights in the design of modern roses.</title>
        <authorList>
            <person name="Bendahmane M."/>
        </authorList>
    </citation>
    <scope>NUCLEOTIDE SEQUENCE [LARGE SCALE GENOMIC DNA]</scope>
    <source>
        <strain evidence="13">cv. Old Blush</strain>
    </source>
</reference>
<dbReference type="GO" id="GO:0005262">
    <property type="term" value="F:calcium channel activity"/>
    <property type="evidence" value="ECO:0007669"/>
    <property type="project" value="TreeGrafter"/>
</dbReference>
<dbReference type="Pfam" id="PF04678">
    <property type="entry name" value="MCU"/>
    <property type="match status" value="1"/>
</dbReference>
<dbReference type="PANTHER" id="PTHR13462:SF31">
    <property type="entry name" value="CALCIUM UNIPORTER PROTEIN 1, MITOCHONDRIAL"/>
    <property type="match status" value="1"/>
</dbReference>
<evidence type="ECO:0000256" key="10">
    <source>
        <dbReference type="SAM" id="Coils"/>
    </source>
</evidence>
<keyword evidence="6" id="KW-0106">Calcium</keyword>
<feature type="coiled-coil region" evidence="10">
    <location>
        <begin position="278"/>
        <end position="305"/>
    </location>
</feature>
<dbReference type="GO" id="GO:0015292">
    <property type="term" value="F:uniporter activity"/>
    <property type="evidence" value="ECO:0007669"/>
    <property type="project" value="TreeGrafter"/>
</dbReference>
<evidence type="ECO:0000256" key="2">
    <source>
        <dbReference type="ARBA" id="ARBA00005653"/>
    </source>
</evidence>
<dbReference type="Gramene" id="PRQ47716">
    <property type="protein sequence ID" value="PRQ47716"/>
    <property type="gene ID" value="RchiOBHm_Chr2g0102751"/>
</dbReference>
<dbReference type="EMBL" id="PDCK01000040">
    <property type="protein sequence ID" value="PRQ47716.1"/>
    <property type="molecule type" value="Genomic_DNA"/>
</dbReference>
<name>A0A2P6RMQ5_ROSCH</name>
<keyword evidence="8" id="KW-0406">Ion transport</keyword>
<comment type="similarity">
    <text evidence="2">Belongs to the MCU (TC 1.A.77) family.</text>
</comment>
<keyword evidence="5" id="KW-0812">Transmembrane</keyword>
<keyword evidence="9" id="KW-0472">Membrane</keyword>
<keyword evidence="4" id="KW-0109">Calcium transport</keyword>
<keyword evidence="7" id="KW-1133">Transmembrane helix</keyword>
<evidence type="ECO:0000256" key="4">
    <source>
        <dbReference type="ARBA" id="ARBA00022568"/>
    </source>
</evidence>
<dbReference type="STRING" id="74649.A0A2P6RMQ5"/>
<dbReference type="Proteomes" id="UP000238479">
    <property type="component" value="Chromosome 2"/>
</dbReference>
<evidence type="ECO:0000256" key="1">
    <source>
        <dbReference type="ARBA" id="ARBA00004141"/>
    </source>
</evidence>
<evidence type="ECO:0000256" key="3">
    <source>
        <dbReference type="ARBA" id="ARBA00022448"/>
    </source>
</evidence>
<dbReference type="InterPro" id="IPR006769">
    <property type="entry name" value="MCU_C"/>
</dbReference>
<dbReference type="InterPro" id="IPR039055">
    <property type="entry name" value="MCU_fam"/>
</dbReference>
<keyword evidence="10" id="KW-0175">Coiled coil</keyword>
<dbReference type="AlphaFoldDB" id="A0A2P6RMQ5"/>
<evidence type="ECO:0000256" key="8">
    <source>
        <dbReference type="ARBA" id="ARBA00023065"/>
    </source>
</evidence>
<evidence type="ECO:0000313" key="12">
    <source>
        <dbReference type="EMBL" id="PRQ47716.1"/>
    </source>
</evidence>
<dbReference type="PANTHER" id="PTHR13462">
    <property type="entry name" value="CALCIUM UNIPORTER PROTEIN, MITOCHONDRIAL"/>
    <property type="match status" value="1"/>
</dbReference>
<evidence type="ECO:0000313" key="13">
    <source>
        <dbReference type="Proteomes" id="UP000238479"/>
    </source>
</evidence>
<dbReference type="GO" id="GO:0036444">
    <property type="term" value="P:calcium import into the mitochondrion"/>
    <property type="evidence" value="ECO:0007669"/>
    <property type="project" value="TreeGrafter"/>
</dbReference>
<organism evidence="12 13">
    <name type="scientific">Rosa chinensis</name>
    <name type="common">China rose</name>
    <dbReference type="NCBI Taxonomy" id="74649"/>
    <lineage>
        <taxon>Eukaryota</taxon>
        <taxon>Viridiplantae</taxon>
        <taxon>Streptophyta</taxon>
        <taxon>Embryophyta</taxon>
        <taxon>Tracheophyta</taxon>
        <taxon>Spermatophyta</taxon>
        <taxon>Magnoliopsida</taxon>
        <taxon>eudicotyledons</taxon>
        <taxon>Gunneridae</taxon>
        <taxon>Pentapetalae</taxon>
        <taxon>rosids</taxon>
        <taxon>fabids</taxon>
        <taxon>Rosales</taxon>
        <taxon>Rosaceae</taxon>
        <taxon>Rosoideae</taxon>
        <taxon>Rosoideae incertae sedis</taxon>
        <taxon>Rosa</taxon>
    </lineage>
</organism>
<evidence type="ECO:0000256" key="5">
    <source>
        <dbReference type="ARBA" id="ARBA00022692"/>
    </source>
</evidence>
<accession>A0A2P6RMQ5</accession>
<keyword evidence="13" id="KW-1185">Reference proteome</keyword>
<evidence type="ECO:0000256" key="7">
    <source>
        <dbReference type="ARBA" id="ARBA00022989"/>
    </source>
</evidence>
<evidence type="ECO:0000256" key="9">
    <source>
        <dbReference type="ARBA" id="ARBA00023136"/>
    </source>
</evidence>
<proteinExistence type="inferred from homology"/>
<dbReference type="GO" id="GO:1990246">
    <property type="term" value="C:uniplex complex"/>
    <property type="evidence" value="ECO:0007669"/>
    <property type="project" value="TreeGrafter"/>
</dbReference>
<sequence length="427" mass="48179">MFTSSRREPVLPGKYRDILKFSESSRLLGHLYNPQRPPLLIALENQFIFSLSLSKTRKKRTRLLLIMAFKKTLAERIFNISKISTQTLRNCRISSSAVHLRPAAKPRESSIAPEPGDNAIFRRFIHRRAGVAKPEIWSVPIGENLMEKLRSVGIPGSRIRLDGLAPPAPVPVPEKEMVSAPAVMAGLTAEETRKLLRVAQMEAVKAKLREVRKTWVTYSEFVGICTEGCSDPDLGLGFAKSLDESGSVIVLGNAVCLRPEQVAKAIQDLIPIPGATPNDAKMKELEDMEKQKSLIDQKADSLVRRELWLGLGYLVVQTAGFMRLTFWELSWDVMEPICFYVTSMYFMACYAFFLRTSKEPSFEGFFQSRFDAKQKKLMKDHNFDLGRYEELRKACYPFSSSSSELGNPSTAFDGTKRMQMKFGSNVL</sequence>
<dbReference type="GO" id="GO:0051560">
    <property type="term" value="P:mitochondrial calcium ion homeostasis"/>
    <property type="evidence" value="ECO:0007669"/>
    <property type="project" value="InterPro"/>
</dbReference>
<protein>
    <submittedName>
        <fullName evidence="12">Putative Coiled-coil domain containing protein</fullName>
    </submittedName>
</protein>
<evidence type="ECO:0000259" key="11">
    <source>
        <dbReference type="Pfam" id="PF04678"/>
    </source>
</evidence>
<comment type="caution">
    <text evidence="12">The sequence shown here is derived from an EMBL/GenBank/DDBJ whole genome shotgun (WGS) entry which is preliminary data.</text>
</comment>
<keyword evidence="3" id="KW-0813">Transport</keyword>
<gene>
    <name evidence="12" type="ORF">RchiOBHm_Chr2g0102751</name>
</gene>
<comment type="subcellular location">
    <subcellularLocation>
        <location evidence="1">Membrane</location>
        <topology evidence="1">Multi-pass membrane protein</topology>
    </subcellularLocation>
</comment>
<dbReference type="OMA" id="GVCCEAS"/>
<feature type="domain" description="Calcium uniporter protein C-terminal" evidence="11">
    <location>
        <begin position="235"/>
        <end position="391"/>
    </location>
</feature>
<evidence type="ECO:0000256" key="6">
    <source>
        <dbReference type="ARBA" id="ARBA00022837"/>
    </source>
</evidence>